<feature type="compositionally biased region" description="Acidic residues" evidence="1">
    <location>
        <begin position="410"/>
        <end position="425"/>
    </location>
</feature>
<feature type="region of interest" description="Disordered" evidence="1">
    <location>
        <begin position="231"/>
        <end position="256"/>
    </location>
</feature>
<evidence type="ECO:0000256" key="2">
    <source>
        <dbReference type="SAM" id="Phobius"/>
    </source>
</evidence>
<keyword evidence="2" id="KW-1133">Transmembrane helix</keyword>
<gene>
    <name evidence="3" type="ORF">TR153315</name>
</gene>
<accession>A0A0X3NSG9</accession>
<evidence type="ECO:0000313" key="3">
    <source>
        <dbReference type="EMBL" id="JAP42545.1"/>
    </source>
</evidence>
<reference evidence="3" key="1">
    <citation type="submission" date="2016-01" db="EMBL/GenBank/DDBJ databases">
        <title>Reference transcriptome for the parasite Schistocephalus solidus: insights into the molecular evolution of parasitism.</title>
        <authorList>
            <person name="Hebert F.O."/>
            <person name="Grambauer S."/>
            <person name="Barber I."/>
            <person name="Landry C.R."/>
            <person name="Aubin-Horth N."/>
        </authorList>
    </citation>
    <scope>NUCLEOTIDE SEQUENCE</scope>
</reference>
<keyword evidence="2" id="KW-0812">Transmembrane</keyword>
<name>A0A0X3NSG9_SCHSO</name>
<proteinExistence type="predicted"/>
<feature type="transmembrane region" description="Helical" evidence="2">
    <location>
        <begin position="521"/>
        <end position="546"/>
    </location>
</feature>
<feature type="compositionally biased region" description="Basic and acidic residues" evidence="1">
    <location>
        <begin position="397"/>
        <end position="407"/>
    </location>
</feature>
<organism evidence="3">
    <name type="scientific">Schistocephalus solidus</name>
    <name type="common">Tapeworm</name>
    <dbReference type="NCBI Taxonomy" id="70667"/>
    <lineage>
        <taxon>Eukaryota</taxon>
        <taxon>Metazoa</taxon>
        <taxon>Spiralia</taxon>
        <taxon>Lophotrochozoa</taxon>
        <taxon>Platyhelminthes</taxon>
        <taxon>Cestoda</taxon>
        <taxon>Eucestoda</taxon>
        <taxon>Diphyllobothriidea</taxon>
        <taxon>Diphyllobothriidae</taxon>
        <taxon>Schistocephalus</taxon>
    </lineage>
</organism>
<feature type="region of interest" description="Disordered" evidence="1">
    <location>
        <begin position="292"/>
        <end position="321"/>
    </location>
</feature>
<feature type="compositionally biased region" description="Basic and acidic residues" evidence="1">
    <location>
        <begin position="1"/>
        <end position="17"/>
    </location>
</feature>
<feature type="compositionally biased region" description="Polar residues" evidence="1">
    <location>
        <begin position="309"/>
        <end position="321"/>
    </location>
</feature>
<keyword evidence="2" id="KW-0472">Membrane</keyword>
<sequence>MEVERGEGGAECSDRSRLRVAVPSSSGHRRRSSDKTVPVPADLVNGWLLSFSHYVALYAMLVTRLGTRCDCRKLRAKSEVVRRRSVNIAQKCQSSLLPIMAAEQMSDTNQRLSSTPMLTFTDIKNRRHLGKRTNAGDYVQLFYLHCAGLEFFIEQLIRTAQLFREFTLNTGSSLTSSLIAPPANFIYSGLMEVERPRKKRSQLLSKRYKASSSQVLNEQLSHLDSRGSPLELSLCSHATPGPSTDPPSRLTSSSEKKRAPASFFKRLSSHHSLNAAPTKPPLIAFFGDPEGTTTTLSSSSKSPKVIIEESQSQPTVSLQTASRRITDTDAECFEKLAKDTQTIRELIMEIYASVPMNPWAILPSQRKRRKRVGQQLVGGPAGGESSHASTPEGMADTEVRAESRQSDSEGPVDEDYDEDEEDGEDSWLQQDRNFFMRRSIQKIWDSYAMCDLRAQSERLDINGRSRSHSNRTMQRLGSGASERVHGPSGSTSGLRTKVDFEAKDQEDHETLSSKRLRRKQYICLSLIIFFSIALFGSALGACIYLFS</sequence>
<evidence type="ECO:0000256" key="1">
    <source>
        <dbReference type="SAM" id="MobiDB-lite"/>
    </source>
</evidence>
<feature type="region of interest" description="Disordered" evidence="1">
    <location>
        <begin position="365"/>
        <end position="428"/>
    </location>
</feature>
<feature type="region of interest" description="Disordered" evidence="1">
    <location>
        <begin position="1"/>
        <end position="36"/>
    </location>
</feature>
<dbReference type="EMBL" id="GEEE01020680">
    <property type="protein sequence ID" value="JAP42545.1"/>
    <property type="molecule type" value="Transcribed_RNA"/>
</dbReference>
<dbReference type="AlphaFoldDB" id="A0A0X3NSG9"/>
<feature type="region of interest" description="Disordered" evidence="1">
    <location>
        <begin position="464"/>
        <end position="495"/>
    </location>
</feature>
<protein>
    <submittedName>
        <fullName evidence="3">Uncharacterized protein</fullName>
    </submittedName>
</protein>
<feature type="compositionally biased region" description="Low complexity" evidence="1">
    <location>
        <begin position="292"/>
        <end position="302"/>
    </location>
</feature>